<dbReference type="EMBL" id="JAVREM010000029">
    <property type="protein sequence ID" value="MDT0320811.1"/>
    <property type="molecule type" value="Genomic_DNA"/>
</dbReference>
<evidence type="ECO:0000256" key="2">
    <source>
        <dbReference type="ARBA" id="ARBA00023125"/>
    </source>
</evidence>
<dbReference type="PROSITE" id="PS01117">
    <property type="entry name" value="HTH_MARR_1"/>
    <property type="match status" value="1"/>
</dbReference>
<dbReference type="InterPro" id="IPR023187">
    <property type="entry name" value="Tscrpt_reg_MarR-type_CS"/>
</dbReference>
<evidence type="ECO:0000256" key="3">
    <source>
        <dbReference type="ARBA" id="ARBA00023163"/>
    </source>
</evidence>
<proteinExistence type="predicted"/>
<comment type="caution">
    <text evidence="5">The sequence shown here is derived from an EMBL/GenBank/DDBJ whole genome shotgun (WGS) entry which is preliminary data.</text>
</comment>
<keyword evidence="3" id="KW-0804">Transcription</keyword>
<sequence>MPEPEPAPDSAAARLIDEILYLMPDMATATVQLNELVAGRLGVSTTDLQCLHALAKADGPLGAGALATRLARTTGAVTRMIDRLEAAGYVERAADPNDRRRALVRVTERGRTLPAAHYDGMGRRATELLSRFDERQLRAVLTFVAATRDDAMTEATLLRETPAAEDEGRAR</sequence>
<dbReference type="InterPro" id="IPR036388">
    <property type="entry name" value="WH-like_DNA-bd_sf"/>
</dbReference>
<keyword evidence="6" id="KW-1185">Reference proteome</keyword>
<keyword evidence="1" id="KW-0805">Transcription regulation</keyword>
<gene>
    <name evidence="5" type="ORF">RNC47_20995</name>
</gene>
<keyword evidence="2" id="KW-0238">DNA-binding</keyword>
<evidence type="ECO:0000313" key="6">
    <source>
        <dbReference type="Proteomes" id="UP001183420"/>
    </source>
</evidence>
<dbReference type="Pfam" id="PF12802">
    <property type="entry name" value="MarR_2"/>
    <property type="match status" value="1"/>
</dbReference>
<dbReference type="SUPFAM" id="SSF46785">
    <property type="entry name" value="Winged helix' DNA-binding domain"/>
    <property type="match status" value="1"/>
</dbReference>
<evidence type="ECO:0000313" key="5">
    <source>
        <dbReference type="EMBL" id="MDT0320811.1"/>
    </source>
</evidence>
<evidence type="ECO:0000259" key="4">
    <source>
        <dbReference type="PROSITE" id="PS50995"/>
    </source>
</evidence>
<dbReference type="InterPro" id="IPR000835">
    <property type="entry name" value="HTH_MarR-typ"/>
</dbReference>
<dbReference type="InterPro" id="IPR039422">
    <property type="entry name" value="MarR/SlyA-like"/>
</dbReference>
<name>A0ABU2LT92_9ACTN</name>
<dbReference type="PROSITE" id="PS50995">
    <property type="entry name" value="HTH_MARR_2"/>
    <property type="match status" value="1"/>
</dbReference>
<dbReference type="PRINTS" id="PR00598">
    <property type="entry name" value="HTHMARR"/>
</dbReference>
<evidence type="ECO:0000256" key="1">
    <source>
        <dbReference type="ARBA" id="ARBA00023015"/>
    </source>
</evidence>
<protein>
    <submittedName>
        <fullName evidence="5">MarR family transcriptional regulator</fullName>
    </submittedName>
</protein>
<dbReference type="Gene3D" id="1.10.10.10">
    <property type="entry name" value="Winged helix-like DNA-binding domain superfamily/Winged helix DNA-binding domain"/>
    <property type="match status" value="1"/>
</dbReference>
<dbReference type="RefSeq" id="WP_311600992.1">
    <property type="nucleotide sequence ID" value="NZ_JAVREM010000029.1"/>
</dbReference>
<dbReference type="PANTHER" id="PTHR33164:SF106">
    <property type="entry name" value="TRANSCRIPTIONAL REGULATORY PROTEIN"/>
    <property type="match status" value="1"/>
</dbReference>
<dbReference type="InterPro" id="IPR036390">
    <property type="entry name" value="WH_DNA-bd_sf"/>
</dbReference>
<dbReference type="PANTHER" id="PTHR33164">
    <property type="entry name" value="TRANSCRIPTIONAL REGULATOR, MARR FAMILY"/>
    <property type="match status" value="1"/>
</dbReference>
<accession>A0ABU2LT92</accession>
<dbReference type="Proteomes" id="UP001183420">
    <property type="component" value="Unassembled WGS sequence"/>
</dbReference>
<organism evidence="5 6">
    <name type="scientific">Streptomyces millisiae</name>
    <dbReference type="NCBI Taxonomy" id="3075542"/>
    <lineage>
        <taxon>Bacteria</taxon>
        <taxon>Bacillati</taxon>
        <taxon>Actinomycetota</taxon>
        <taxon>Actinomycetes</taxon>
        <taxon>Kitasatosporales</taxon>
        <taxon>Streptomycetaceae</taxon>
        <taxon>Streptomyces</taxon>
    </lineage>
</organism>
<dbReference type="SMART" id="SM00347">
    <property type="entry name" value="HTH_MARR"/>
    <property type="match status" value="1"/>
</dbReference>
<feature type="domain" description="HTH marR-type" evidence="4">
    <location>
        <begin position="16"/>
        <end position="149"/>
    </location>
</feature>
<reference evidence="6" key="1">
    <citation type="submission" date="2023-07" db="EMBL/GenBank/DDBJ databases">
        <title>30 novel species of actinomycetes from the DSMZ collection.</title>
        <authorList>
            <person name="Nouioui I."/>
        </authorList>
    </citation>
    <scope>NUCLEOTIDE SEQUENCE [LARGE SCALE GENOMIC DNA]</scope>
    <source>
        <strain evidence="6">DSM 44918</strain>
    </source>
</reference>